<keyword evidence="7" id="KW-1185">Reference proteome</keyword>
<reference evidence="6 7" key="1">
    <citation type="submission" date="2024-09" db="EMBL/GenBank/DDBJ databases">
        <authorList>
            <person name="Sun Q."/>
            <person name="Mori K."/>
        </authorList>
    </citation>
    <scope>NUCLEOTIDE SEQUENCE [LARGE SCALE GENOMIC DNA]</scope>
    <source>
        <strain evidence="6 7">TBRC 2205</strain>
    </source>
</reference>
<dbReference type="CDD" id="cd01335">
    <property type="entry name" value="Radical_SAM"/>
    <property type="match status" value="1"/>
</dbReference>
<gene>
    <name evidence="6" type="ORF">ACFFHU_17930</name>
</gene>
<evidence type="ECO:0000256" key="1">
    <source>
        <dbReference type="ARBA" id="ARBA00022691"/>
    </source>
</evidence>
<dbReference type="SUPFAM" id="SSF102114">
    <property type="entry name" value="Radical SAM enzymes"/>
    <property type="match status" value="1"/>
</dbReference>
<dbReference type="SFLD" id="SFLDG01072">
    <property type="entry name" value="dehydrogenase_like"/>
    <property type="match status" value="1"/>
</dbReference>
<evidence type="ECO:0000256" key="2">
    <source>
        <dbReference type="ARBA" id="ARBA00022723"/>
    </source>
</evidence>
<dbReference type="PANTHER" id="PTHR43273">
    <property type="entry name" value="ANAEROBIC SULFATASE-MATURATING ENZYME HOMOLOG ASLB-RELATED"/>
    <property type="match status" value="1"/>
</dbReference>
<evidence type="ECO:0000313" key="6">
    <source>
        <dbReference type="EMBL" id="MFC0566006.1"/>
    </source>
</evidence>
<dbReference type="InterPro" id="IPR026335">
    <property type="entry name" value="rSAM_SPASM_FxsB"/>
</dbReference>
<dbReference type="PANTHER" id="PTHR43273:SF8">
    <property type="entry name" value="RADICAL SAM DOMAIN PROTEIN"/>
    <property type="match status" value="1"/>
</dbReference>
<dbReference type="EMBL" id="JBHLUE010000016">
    <property type="protein sequence ID" value="MFC0566006.1"/>
    <property type="molecule type" value="Genomic_DNA"/>
</dbReference>
<dbReference type="InterPro" id="IPR023867">
    <property type="entry name" value="Sulphatase_maturase_rSAM"/>
</dbReference>
<protein>
    <submittedName>
        <fullName evidence="6">FxsB family cyclophane-forming radical SAM/SPASM peptide maturase</fullName>
    </submittedName>
</protein>
<dbReference type="NCBIfam" id="TIGR04269">
    <property type="entry name" value="SAM_SPASM_FxsB"/>
    <property type="match status" value="1"/>
</dbReference>
<evidence type="ECO:0000313" key="7">
    <source>
        <dbReference type="Proteomes" id="UP001589894"/>
    </source>
</evidence>
<keyword evidence="2" id="KW-0479">Metal-binding</keyword>
<keyword evidence="1" id="KW-0949">S-adenosyl-L-methionine</keyword>
<dbReference type="InterPro" id="IPR007197">
    <property type="entry name" value="rSAM"/>
</dbReference>
<dbReference type="Gene3D" id="3.20.20.70">
    <property type="entry name" value="Aldolase class I"/>
    <property type="match status" value="1"/>
</dbReference>
<evidence type="ECO:0000256" key="3">
    <source>
        <dbReference type="ARBA" id="ARBA00023004"/>
    </source>
</evidence>
<dbReference type="SFLD" id="SFLDS00029">
    <property type="entry name" value="Radical_SAM"/>
    <property type="match status" value="1"/>
</dbReference>
<keyword evidence="3" id="KW-0408">Iron</keyword>
<evidence type="ECO:0000256" key="4">
    <source>
        <dbReference type="ARBA" id="ARBA00023014"/>
    </source>
</evidence>
<sequence>MADRTGIPPVTTPAIAASGADGWRPTPFHEYVLKVHSRCDLACTYCYMYQLADSGWRDQPRSMSDRVLGQTCRRVAEHVAEHRLPAVRVVLHGGEPLLVGPSRLAAIARRVRAAVPDATVDVTVQTNAVLLDEAGAAALAEAGVRVGVSLDGDRRANDRHRRSARGDSSYDRACRGIELLRAAGILAGILCVVSLDNDPVGTYDALVAHEPPLIDLLLPHGNWTSPPPGRGSGAETPYGDWLSAAFDRWYDEPARVGVRLFEETVNVLLGGASRSESIGLSPVATIVVNADGALEQIDTLRSTYHGAAGTGLNVFTHRLDDALAHPAVVARQLGARALAAGCRSCRIRDTCGGGYYPHRYRAGAGFDNPSVYCPDLLRFVDHVAGRLRVDIARLAVPA</sequence>
<dbReference type="RefSeq" id="WP_377340364.1">
    <property type="nucleotide sequence ID" value="NZ_JBHLUE010000016.1"/>
</dbReference>
<dbReference type="InterPro" id="IPR013785">
    <property type="entry name" value="Aldolase_TIM"/>
</dbReference>
<feature type="domain" description="Radical SAM core" evidence="5">
    <location>
        <begin position="25"/>
        <end position="263"/>
    </location>
</feature>
<dbReference type="SFLD" id="SFLDG01386">
    <property type="entry name" value="main_SPASM_domain-containing"/>
    <property type="match status" value="1"/>
</dbReference>
<dbReference type="Pfam" id="PF04055">
    <property type="entry name" value="Radical_SAM"/>
    <property type="match status" value="1"/>
</dbReference>
<comment type="caution">
    <text evidence="6">The sequence shown here is derived from an EMBL/GenBank/DDBJ whole genome shotgun (WGS) entry which is preliminary data.</text>
</comment>
<organism evidence="6 7">
    <name type="scientific">Plantactinospora siamensis</name>
    <dbReference type="NCBI Taxonomy" id="555372"/>
    <lineage>
        <taxon>Bacteria</taxon>
        <taxon>Bacillati</taxon>
        <taxon>Actinomycetota</taxon>
        <taxon>Actinomycetes</taxon>
        <taxon>Micromonosporales</taxon>
        <taxon>Micromonosporaceae</taxon>
        <taxon>Plantactinospora</taxon>
    </lineage>
</organism>
<dbReference type="PROSITE" id="PS51918">
    <property type="entry name" value="RADICAL_SAM"/>
    <property type="match status" value="1"/>
</dbReference>
<keyword evidence="4" id="KW-0411">Iron-sulfur</keyword>
<name>A0ABV6NZ00_9ACTN</name>
<proteinExistence type="predicted"/>
<accession>A0ABV6NZ00</accession>
<dbReference type="SFLD" id="SFLDG01067">
    <property type="entry name" value="SPASM/twitch_domain_containing"/>
    <property type="match status" value="1"/>
</dbReference>
<evidence type="ECO:0000259" key="5">
    <source>
        <dbReference type="PROSITE" id="PS51918"/>
    </source>
</evidence>
<dbReference type="Proteomes" id="UP001589894">
    <property type="component" value="Unassembled WGS sequence"/>
</dbReference>
<dbReference type="InterPro" id="IPR058240">
    <property type="entry name" value="rSAM_sf"/>
</dbReference>